<dbReference type="AlphaFoldDB" id="N1PY35"/>
<name>N1PY35_DOTSN</name>
<dbReference type="InterPro" id="IPR036259">
    <property type="entry name" value="MFS_trans_sf"/>
</dbReference>
<dbReference type="Gene3D" id="1.20.1250.20">
    <property type="entry name" value="MFS general substrate transporter like domains"/>
    <property type="match status" value="1"/>
</dbReference>
<reference evidence="1 2" key="2">
    <citation type="journal article" date="2012" name="PLoS Pathog.">
        <title>Diverse lifestyles and strategies of plant pathogenesis encoded in the genomes of eighteen Dothideomycetes fungi.</title>
        <authorList>
            <person name="Ohm R.A."/>
            <person name="Feau N."/>
            <person name="Henrissat B."/>
            <person name="Schoch C.L."/>
            <person name="Horwitz B.A."/>
            <person name="Barry K.W."/>
            <person name="Condon B.J."/>
            <person name="Copeland A.C."/>
            <person name="Dhillon B."/>
            <person name="Glaser F."/>
            <person name="Hesse C.N."/>
            <person name="Kosti I."/>
            <person name="LaButti K."/>
            <person name="Lindquist E.A."/>
            <person name="Lucas S."/>
            <person name="Salamov A.A."/>
            <person name="Bradshaw R.E."/>
            <person name="Ciuffetti L."/>
            <person name="Hamelin R.C."/>
            <person name="Kema G.H.J."/>
            <person name="Lawrence C."/>
            <person name="Scott J.A."/>
            <person name="Spatafora J.W."/>
            <person name="Turgeon B.G."/>
            <person name="de Wit P.J.G.M."/>
            <person name="Zhong S."/>
            <person name="Goodwin S.B."/>
            <person name="Grigoriev I.V."/>
        </authorList>
    </citation>
    <scope>NUCLEOTIDE SEQUENCE [LARGE SCALE GENOMIC DNA]</scope>
    <source>
        <strain evidence="2">NZE10 / CBS 128990</strain>
    </source>
</reference>
<evidence type="ECO:0000313" key="2">
    <source>
        <dbReference type="Proteomes" id="UP000016933"/>
    </source>
</evidence>
<sequence>MIYHGVFYAYTPEILPSAHRATGYGCCVILGRIGGIVGIVVGSHAAVHSTTPSCWPVRFTDRAEPGVVVPKSRQEECASRLERLEYCIPAPALWQVIDAQQCM</sequence>
<protein>
    <submittedName>
        <fullName evidence="1">Uncharacterized protein</fullName>
    </submittedName>
</protein>
<keyword evidence="2" id="KW-1185">Reference proteome</keyword>
<dbReference type="OrthoDB" id="3936150at2759"/>
<dbReference type="SUPFAM" id="SSF103473">
    <property type="entry name" value="MFS general substrate transporter"/>
    <property type="match status" value="1"/>
</dbReference>
<reference evidence="2" key="1">
    <citation type="journal article" date="2012" name="PLoS Genet.">
        <title>The genomes of the fungal plant pathogens Cladosporium fulvum and Dothistroma septosporum reveal adaptation to different hosts and lifestyles but also signatures of common ancestry.</title>
        <authorList>
            <person name="de Wit P.J.G.M."/>
            <person name="van der Burgt A."/>
            <person name="Oekmen B."/>
            <person name="Stergiopoulos I."/>
            <person name="Abd-Elsalam K.A."/>
            <person name="Aerts A.L."/>
            <person name="Bahkali A.H."/>
            <person name="Beenen H.G."/>
            <person name="Chettri P."/>
            <person name="Cox M.P."/>
            <person name="Datema E."/>
            <person name="de Vries R.P."/>
            <person name="Dhillon B."/>
            <person name="Ganley A.R."/>
            <person name="Griffiths S.A."/>
            <person name="Guo Y."/>
            <person name="Hamelin R.C."/>
            <person name="Henrissat B."/>
            <person name="Kabir M.S."/>
            <person name="Jashni M.K."/>
            <person name="Kema G."/>
            <person name="Klaubauf S."/>
            <person name="Lapidus A."/>
            <person name="Levasseur A."/>
            <person name="Lindquist E."/>
            <person name="Mehrabi R."/>
            <person name="Ohm R.A."/>
            <person name="Owen T.J."/>
            <person name="Salamov A."/>
            <person name="Schwelm A."/>
            <person name="Schijlen E."/>
            <person name="Sun H."/>
            <person name="van den Burg H.A."/>
            <person name="van Ham R.C.H.J."/>
            <person name="Zhang S."/>
            <person name="Goodwin S.B."/>
            <person name="Grigoriev I.V."/>
            <person name="Collemare J."/>
            <person name="Bradshaw R.E."/>
        </authorList>
    </citation>
    <scope>NUCLEOTIDE SEQUENCE [LARGE SCALE GENOMIC DNA]</scope>
    <source>
        <strain evidence="2">NZE10 / CBS 128990</strain>
    </source>
</reference>
<accession>N1PY35</accession>
<dbReference type="HOGENOM" id="CLU_2263659_0_0_1"/>
<evidence type="ECO:0000313" key="1">
    <source>
        <dbReference type="EMBL" id="EME47908.1"/>
    </source>
</evidence>
<proteinExistence type="predicted"/>
<dbReference type="EMBL" id="KB446536">
    <property type="protein sequence ID" value="EME47908.1"/>
    <property type="molecule type" value="Genomic_DNA"/>
</dbReference>
<dbReference type="Proteomes" id="UP000016933">
    <property type="component" value="Unassembled WGS sequence"/>
</dbReference>
<gene>
    <name evidence="1" type="ORF">DOTSEDRAFT_69742</name>
</gene>
<organism evidence="1 2">
    <name type="scientific">Dothistroma septosporum (strain NZE10 / CBS 128990)</name>
    <name type="common">Red band needle blight fungus</name>
    <name type="synonym">Mycosphaerella pini</name>
    <dbReference type="NCBI Taxonomy" id="675120"/>
    <lineage>
        <taxon>Eukaryota</taxon>
        <taxon>Fungi</taxon>
        <taxon>Dikarya</taxon>
        <taxon>Ascomycota</taxon>
        <taxon>Pezizomycotina</taxon>
        <taxon>Dothideomycetes</taxon>
        <taxon>Dothideomycetidae</taxon>
        <taxon>Mycosphaerellales</taxon>
        <taxon>Mycosphaerellaceae</taxon>
        <taxon>Dothistroma</taxon>
    </lineage>
</organism>